<feature type="domain" description="PEP-utilising enzyme mobile" evidence="18">
    <location>
        <begin position="158"/>
        <end position="228"/>
    </location>
</feature>
<evidence type="ECO:0000256" key="10">
    <source>
        <dbReference type="ARBA" id="ARBA00022597"/>
    </source>
</evidence>
<keyword evidence="8 17" id="KW-0813">Transport</keyword>
<dbReference type="PANTHER" id="PTHR46244">
    <property type="entry name" value="PHOSPHOENOLPYRUVATE-PROTEIN PHOSPHOTRANSFERASE"/>
    <property type="match status" value="1"/>
</dbReference>
<dbReference type="PANTHER" id="PTHR46244:SF3">
    <property type="entry name" value="PHOSPHOENOLPYRUVATE-PROTEIN PHOSPHOTRANSFERASE"/>
    <property type="match status" value="1"/>
</dbReference>
<evidence type="ECO:0000256" key="2">
    <source>
        <dbReference type="ARBA" id="ARBA00001946"/>
    </source>
</evidence>
<evidence type="ECO:0000259" key="20">
    <source>
        <dbReference type="Pfam" id="PF05524"/>
    </source>
</evidence>
<comment type="subcellular location">
    <subcellularLocation>
        <location evidence="4 17">Cytoplasm</location>
    </subcellularLocation>
</comment>
<evidence type="ECO:0000256" key="3">
    <source>
        <dbReference type="ARBA" id="ARBA00002728"/>
    </source>
</evidence>
<dbReference type="InterPro" id="IPR008731">
    <property type="entry name" value="PTS_EIN"/>
</dbReference>
<evidence type="ECO:0000256" key="16">
    <source>
        <dbReference type="ARBA" id="ARBA00033235"/>
    </source>
</evidence>
<dbReference type="InterPro" id="IPR008279">
    <property type="entry name" value="PEP-util_enz_mobile_dom"/>
</dbReference>
<evidence type="ECO:0000256" key="13">
    <source>
        <dbReference type="ARBA" id="ARBA00022723"/>
    </source>
</evidence>
<evidence type="ECO:0000256" key="1">
    <source>
        <dbReference type="ARBA" id="ARBA00000683"/>
    </source>
</evidence>
<evidence type="ECO:0000259" key="18">
    <source>
        <dbReference type="Pfam" id="PF00391"/>
    </source>
</evidence>
<organism evidence="21 22">
    <name type="scientific">Paraburkholderia denitrificans</name>
    <dbReference type="NCBI Taxonomy" id="694025"/>
    <lineage>
        <taxon>Bacteria</taxon>
        <taxon>Pseudomonadati</taxon>
        <taxon>Pseudomonadota</taxon>
        <taxon>Betaproteobacteria</taxon>
        <taxon>Burkholderiales</taxon>
        <taxon>Burkholderiaceae</taxon>
        <taxon>Paraburkholderia</taxon>
    </lineage>
</organism>
<keyword evidence="15 17" id="KW-0460">Magnesium</keyword>
<dbReference type="PRINTS" id="PR01736">
    <property type="entry name" value="PHPHTRNFRASE"/>
</dbReference>
<accession>A0ABW0J907</accession>
<feature type="domain" description="PEP-utilising enzyme C-terminal" evidence="19">
    <location>
        <begin position="255"/>
        <end position="548"/>
    </location>
</feature>
<evidence type="ECO:0000256" key="17">
    <source>
        <dbReference type="PIRNR" id="PIRNR000732"/>
    </source>
</evidence>
<dbReference type="NCBIfam" id="TIGR01417">
    <property type="entry name" value="PTS_I_fam"/>
    <property type="match status" value="1"/>
</dbReference>
<dbReference type="InterPro" id="IPR036637">
    <property type="entry name" value="Phosphohistidine_dom_sf"/>
</dbReference>
<comment type="caution">
    <text evidence="21">The sequence shown here is derived from an EMBL/GenBank/DDBJ whole genome shotgun (WGS) entry which is preliminary data.</text>
</comment>
<sequence>MPFTLHGIPVSRGIAIGRAYLIAPAALDVNHYLIDPEQIEAEIERFRAGIAVVEQELDALRADLAVDAPSEMGAFIGVHLMILRDVMLVQETIDLIRTRRFNVEWALTEQLDRLSRHFDDIEDEYLRERKADIEQVVERVLKALVGASPTVLHGGCNEMIVVAHDIAPADMLQFKTQSFQGFVTDLGGRTSHTAIVARSLGIPAAVGVQQASVLIRQDDLIIVDGDHGIVIVDPAPIVLEEYTYRQSEMALERRKLQRLKFSPTQTLCGTKIELYANIELPEDAQAAVDSGATGVGLFRTEFLFMNHKNHLPEEEEQFLAYRRAVELMNGLPVTIRTIDVGADKPLESMNASDGYETAVNPALGLRAIRWSLSEPRMFLTQLRAILRASAFGNVKILIPMLAHAQQIDQALGLIREAKRQLDEAGLAYDPNIKVGAMIEIPAAALSLPMFLRRLDFLSIGTNDLIQYTLAIDRADNAVADLYDPVHPAVLQLISHTLREAKRAGVPVSVCGEMAGDPAYTRLLLGMGLTEFSMLPSQLLVVKQEILRSQLKTLEKPVAEVLAAYEPEELQAALKRVASA</sequence>
<dbReference type="InterPro" id="IPR000121">
    <property type="entry name" value="PEP_util_C"/>
</dbReference>
<dbReference type="InterPro" id="IPR015813">
    <property type="entry name" value="Pyrv/PenolPyrv_kinase-like_dom"/>
</dbReference>
<evidence type="ECO:0000313" key="22">
    <source>
        <dbReference type="Proteomes" id="UP001596103"/>
    </source>
</evidence>
<keyword evidence="11 17" id="KW-0808">Transferase</keyword>
<keyword evidence="14 17" id="KW-0418">Kinase</keyword>
<evidence type="ECO:0000256" key="11">
    <source>
        <dbReference type="ARBA" id="ARBA00022679"/>
    </source>
</evidence>
<dbReference type="SUPFAM" id="SSF47831">
    <property type="entry name" value="Enzyme I of the PEP:sugar phosphotransferase system HPr-binding (sub)domain"/>
    <property type="match status" value="1"/>
</dbReference>
<evidence type="ECO:0000313" key="21">
    <source>
        <dbReference type="EMBL" id="MFC5429495.1"/>
    </source>
</evidence>
<dbReference type="Pfam" id="PF05524">
    <property type="entry name" value="PEP-utilisers_N"/>
    <property type="match status" value="1"/>
</dbReference>
<evidence type="ECO:0000256" key="5">
    <source>
        <dbReference type="ARBA" id="ARBA00007837"/>
    </source>
</evidence>
<comment type="cofactor">
    <cofactor evidence="2 17">
        <name>Mg(2+)</name>
        <dbReference type="ChEBI" id="CHEBI:18420"/>
    </cofactor>
</comment>
<dbReference type="Gene3D" id="3.20.20.60">
    <property type="entry name" value="Phosphoenolpyruvate-binding domains"/>
    <property type="match status" value="1"/>
</dbReference>
<dbReference type="InterPro" id="IPR036618">
    <property type="entry name" value="PtsI_HPr-bd_sf"/>
</dbReference>
<dbReference type="EMBL" id="JBHSMP010000013">
    <property type="protein sequence ID" value="MFC5429495.1"/>
    <property type="molecule type" value="Genomic_DNA"/>
</dbReference>
<dbReference type="GO" id="GO:0008965">
    <property type="term" value="F:phosphoenolpyruvate-protein phosphotransferase activity"/>
    <property type="evidence" value="ECO:0007669"/>
    <property type="project" value="UniProtKB-EC"/>
</dbReference>
<dbReference type="Gene3D" id="3.50.30.10">
    <property type="entry name" value="Phosphohistidine domain"/>
    <property type="match status" value="1"/>
</dbReference>
<dbReference type="PROSITE" id="PS00370">
    <property type="entry name" value="PEP_ENZYMES_PHOS_SITE"/>
    <property type="match status" value="1"/>
</dbReference>
<keyword evidence="10 17" id="KW-0762">Sugar transport</keyword>
<name>A0ABW0J907_9BURK</name>
<protein>
    <recommendedName>
        <fullName evidence="7 17">Phosphoenolpyruvate-protein phosphotransferase</fullName>
        <ecNumber evidence="6 17">2.7.3.9</ecNumber>
    </recommendedName>
    <alternativeName>
        <fullName evidence="16 17">Phosphotransferase system, enzyme I</fullName>
    </alternativeName>
</protein>
<evidence type="ECO:0000256" key="15">
    <source>
        <dbReference type="ARBA" id="ARBA00022842"/>
    </source>
</evidence>
<comment type="function">
    <text evidence="3 17">General (non sugar-specific) component of the phosphoenolpyruvate-dependent sugar phosphotransferase system (sugar PTS). This major carbohydrate active-transport system catalyzes the phosphorylation of incoming sugar substrates concomitantly with their translocation across the cell membrane. Enzyme I transfers the phosphoryl group from phosphoenolpyruvate (PEP) to the phosphoryl carrier protein (HPr).</text>
</comment>
<dbReference type="PIRSF" id="PIRSF000732">
    <property type="entry name" value="PTS_enzyme_I"/>
    <property type="match status" value="1"/>
</dbReference>
<dbReference type="Proteomes" id="UP001596103">
    <property type="component" value="Unassembled WGS sequence"/>
</dbReference>
<dbReference type="InterPro" id="IPR050499">
    <property type="entry name" value="PEP-utilizing_PTS_enzyme"/>
</dbReference>
<evidence type="ECO:0000256" key="6">
    <source>
        <dbReference type="ARBA" id="ARBA00012232"/>
    </source>
</evidence>
<keyword evidence="22" id="KW-1185">Reference proteome</keyword>
<comment type="similarity">
    <text evidence="5 17">Belongs to the PEP-utilizing enzyme family.</text>
</comment>
<dbReference type="InterPro" id="IPR040442">
    <property type="entry name" value="Pyrv_kinase-like_dom_sf"/>
</dbReference>
<keyword evidence="13 17" id="KW-0479">Metal-binding</keyword>
<dbReference type="InterPro" id="IPR024692">
    <property type="entry name" value="PTS_EI"/>
</dbReference>
<evidence type="ECO:0000256" key="4">
    <source>
        <dbReference type="ARBA" id="ARBA00004496"/>
    </source>
</evidence>
<dbReference type="Pfam" id="PF00391">
    <property type="entry name" value="PEP-utilizers"/>
    <property type="match status" value="1"/>
</dbReference>
<dbReference type="RefSeq" id="WP_377711547.1">
    <property type="nucleotide sequence ID" value="NZ_JBHSMP010000013.1"/>
</dbReference>
<reference evidence="22" key="1">
    <citation type="journal article" date="2019" name="Int. J. Syst. Evol. Microbiol.">
        <title>The Global Catalogue of Microorganisms (GCM) 10K type strain sequencing project: providing services to taxonomists for standard genome sequencing and annotation.</title>
        <authorList>
            <consortium name="The Broad Institute Genomics Platform"/>
            <consortium name="The Broad Institute Genome Sequencing Center for Infectious Disease"/>
            <person name="Wu L."/>
            <person name="Ma J."/>
        </authorList>
    </citation>
    <scope>NUCLEOTIDE SEQUENCE [LARGE SCALE GENOMIC DNA]</scope>
    <source>
        <strain evidence="22">CCUG 56042</strain>
    </source>
</reference>
<proteinExistence type="inferred from homology"/>
<dbReference type="Pfam" id="PF02896">
    <property type="entry name" value="PEP-utilizers_C"/>
    <property type="match status" value="1"/>
</dbReference>
<evidence type="ECO:0000259" key="19">
    <source>
        <dbReference type="Pfam" id="PF02896"/>
    </source>
</evidence>
<evidence type="ECO:0000256" key="7">
    <source>
        <dbReference type="ARBA" id="ARBA00016544"/>
    </source>
</evidence>
<dbReference type="SUPFAM" id="SSF52009">
    <property type="entry name" value="Phosphohistidine domain"/>
    <property type="match status" value="1"/>
</dbReference>
<dbReference type="Gene3D" id="1.10.274.10">
    <property type="entry name" value="PtsI, HPr-binding domain"/>
    <property type="match status" value="1"/>
</dbReference>
<keyword evidence="12 17" id="KW-0598">Phosphotransferase system</keyword>
<gene>
    <name evidence="21" type="primary">ptsP</name>
    <name evidence="21" type="ORF">ACFPTO_11895</name>
</gene>
<keyword evidence="9 17" id="KW-0963">Cytoplasm</keyword>
<dbReference type="SUPFAM" id="SSF51621">
    <property type="entry name" value="Phosphoenolpyruvate/pyruvate domain"/>
    <property type="match status" value="1"/>
</dbReference>
<dbReference type="EC" id="2.7.3.9" evidence="6 17"/>
<dbReference type="InterPro" id="IPR018274">
    <property type="entry name" value="PEP_util_AS"/>
</dbReference>
<evidence type="ECO:0000256" key="9">
    <source>
        <dbReference type="ARBA" id="ARBA00022490"/>
    </source>
</evidence>
<dbReference type="PROSITE" id="PS00742">
    <property type="entry name" value="PEP_ENZYMES_2"/>
    <property type="match status" value="1"/>
</dbReference>
<evidence type="ECO:0000256" key="8">
    <source>
        <dbReference type="ARBA" id="ARBA00022448"/>
    </source>
</evidence>
<dbReference type="InterPro" id="IPR006318">
    <property type="entry name" value="PTS_EI-like"/>
</dbReference>
<evidence type="ECO:0000256" key="14">
    <source>
        <dbReference type="ARBA" id="ARBA00022777"/>
    </source>
</evidence>
<comment type="catalytic activity">
    <reaction evidence="1 17">
        <text>L-histidyl-[protein] + phosphoenolpyruvate = N(pros)-phospho-L-histidyl-[protein] + pyruvate</text>
        <dbReference type="Rhea" id="RHEA:23880"/>
        <dbReference type="Rhea" id="RHEA-COMP:9745"/>
        <dbReference type="Rhea" id="RHEA-COMP:9746"/>
        <dbReference type="ChEBI" id="CHEBI:15361"/>
        <dbReference type="ChEBI" id="CHEBI:29979"/>
        <dbReference type="ChEBI" id="CHEBI:58702"/>
        <dbReference type="ChEBI" id="CHEBI:64837"/>
        <dbReference type="EC" id="2.7.3.9"/>
    </reaction>
</comment>
<dbReference type="InterPro" id="IPR023151">
    <property type="entry name" value="PEP_util_CS"/>
</dbReference>
<feature type="domain" description="Phosphotransferase system enzyme I N-terminal" evidence="20">
    <location>
        <begin position="6"/>
        <end position="129"/>
    </location>
</feature>
<evidence type="ECO:0000256" key="12">
    <source>
        <dbReference type="ARBA" id="ARBA00022683"/>
    </source>
</evidence>